<dbReference type="EMBL" id="LVEO01000018">
    <property type="protein sequence ID" value="OCB71518.1"/>
    <property type="molecule type" value="Genomic_DNA"/>
</dbReference>
<dbReference type="EMBL" id="BJVF01000001">
    <property type="protein sequence ID" value="GEL10546.1"/>
    <property type="molecule type" value="Genomic_DNA"/>
</dbReference>
<organism evidence="18 20">
    <name type="scientific">Flavobacterium glycines</name>
    <dbReference type="NCBI Taxonomy" id="551990"/>
    <lineage>
        <taxon>Bacteria</taxon>
        <taxon>Pseudomonadati</taxon>
        <taxon>Bacteroidota</taxon>
        <taxon>Flavobacteriia</taxon>
        <taxon>Flavobacteriales</taxon>
        <taxon>Flavobacteriaceae</taxon>
        <taxon>Flavobacterium</taxon>
    </lineage>
</organism>
<keyword evidence="14" id="KW-0479">Metal-binding</keyword>
<comment type="subcellular location">
    <subcellularLocation>
        <location evidence="15">Cell inner membrane</location>
        <topology evidence="15">Multi-pass membrane protein</topology>
    </subcellularLocation>
    <subcellularLocation>
        <location evidence="1">Cell membrane</location>
        <topology evidence="1">Multi-pass membrane protein</topology>
    </subcellularLocation>
</comment>
<name>A0A1B9DP98_9FLAO</name>
<evidence type="ECO:0000313" key="19">
    <source>
        <dbReference type="EMBL" id="SDI63738.1"/>
    </source>
</evidence>
<evidence type="ECO:0000256" key="3">
    <source>
        <dbReference type="ARBA" id="ARBA00022475"/>
    </source>
</evidence>
<feature type="transmembrane region" description="Helical" evidence="15">
    <location>
        <begin position="640"/>
        <end position="665"/>
    </location>
</feature>
<dbReference type="Proteomes" id="UP000321579">
    <property type="component" value="Unassembled WGS sequence"/>
</dbReference>
<evidence type="ECO:0000256" key="1">
    <source>
        <dbReference type="ARBA" id="ARBA00004651"/>
    </source>
</evidence>
<feature type="binding site" evidence="14">
    <location>
        <position position="26"/>
    </location>
    <ligand>
        <name>Mg(2+)</name>
        <dbReference type="ChEBI" id="CHEBI:18420"/>
        <label>2</label>
    </ligand>
</feature>
<proteinExistence type="inferred from homology"/>
<dbReference type="CDD" id="cd01879">
    <property type="entry name" value="FeoB"/>
    <property type="match status" value="1"/>
</dbReference>
<keyword evidence="8 15" id="KW-0408">Iron</keyword>
<dbReference type="AlphaFoldDB" id="A0A1B9DP98"/>
<dbReference type="GO" id="GO:0005886">
    <property type="term" value="C:plasma membrane"/>
    <property type="evidence" value="ECO:0007669"/>
    <property type="project" value="UniProtKB-SubCell"/>
</dbReference>
<evidence type="ECO:0000313" key="17">
    <source>
        <dbReference type="EMBL" id="GEL10546.1"/>
    </source>
</evidence>
<evidence type="ECO:0000259" key="16">
    <source>
        <dbReference type="PROSITE" id="PS51711"/>
    </source>
</evidence>
<dbReference type="GO" id="GO:0015093">
    <property type="term" value="F:ferrous iron transmembrane transporter activity"/>
    <property type="evidence" value="ECO:0007669"/>
    <property type="project" value="UniProtKB-UniRule"/>
</dbReference>
<comment type="similarity">
    <text evidence="15">Belongs to the TRAFAC class TrmE-Era-EngA-EngB-Septin-like GTPase superfamily. FeoB GTPase (TC 9.A.8) family.</text>
</comment>
<evidence type="ECO:0000256" key="12">
    <source>
        <dbReference type="NCBIfam" id="TIGR00437"/>
    </source>
</evidence>
<feature type="transmembrane region" description="Helical" evidence="15">
    <location>
        <begin position="333"/>
        <end position="357"/>
    </location>
</feature>
<sequence>MMHQNINVALIGNPNVGKTSVFNQLTGLNQQVGNYPGITVEKKIGFCKLNHNIKANILDLPGTYSLNASSIDENVVIEMLLNKNDKLYPDVALVVTDVENLKRNLLLFTQIKDLEIPTILVINMADRMESKGISLNIPFLEEQLKTKIALISSRKGQGIEELKELIITYKSITTEPCLNASVIDQEYFDKLQKAFPDQLLYKLWLVITQDVNFLNLERKEIKSTFTKSHTELKRLQQKETIKRYQFISEVLKGGLAVDKSIAKDFRSKLDRVLTHKFWGYIIFFAILFVIFQSIFDWSSVPMDYIDSTFATLSTMAAEHLPEGILTDLISQGIIPGIGGILIFIPQIAFLFLFISILEESGYMSRVVFIMDKIMRRFGLSGKSVVPLISGTACAIPAIMATRNIESWKERLITILVTPFTTCSARLPVYAIIIALVIPDHRVLGFLNLQGLTLMLLYLLGFGMAILSAYVLNKVMRVSGKTFFVVEMPNYKLPLLKNVAINVVEKTKAFISGAGKIILAISIILWFLASYGPGEKFKDAEKIINSKTENQTISKTELDNKVAAFKLENSYIGIMGKTIEPVISPLGYDWKIGIAIISSFAAREVFVGTLATIYSVGGTDNETTIKTKMESEVHPETGAKIFNFATGISLLLFYAFAMQCASTLAITKKETNSWKWPLGQLIFMSSFAYLTALIAYQILK</sequence>
<evidence type="ECO:0000256" key="13">
    <source>
        <dbReference type="PIRSR" id="PIRSR603373-1"/>
    </source>
</evidence>
<evidence type="ECO:0000256" key="15">
    <source>
        <dbReference type="RuleBase" id="RU362098"/>
    </source>
</evidence>
<dbReference type="PANTHER" id="PTHR43185">
    <property type="entry name" value="FERROUS IRON TRANSPORT PROTEIN B"/>
    <property type="match status" value="1"/>
</dbReference>
<reference evidence="20" key="1">
    <citation type="submission" date="2016-03" db="EMBL/GenBank/DDBJ databases">
        <title>Draft genome sequence of Paenibacillus glacialis DSM 22343.</title>
        <authorList>
            <person name="Shin S.-K."/>
            <person name="Yi H."/>
        </authorList>
    </citation>
    <scope>NUCLEOTIDE SEQUENCE [LARGE SCALE GENOMIC DNA]</scope>
    <source>
        <strain evidence="20">NBRC 105008</strain>
    </source>
</reference>
<reference evidence="18" key="2">
    <citation type="submission" date="2016-03" db="EMBL/GenBank/DDBJ databases">
        <authorList>
            <person name="Ploux O."/>
        </authorList>
    </citation>
    <scope>NUCLEOTIDE SEQUENCE</scope>
    <source>
        <strain evidence="18">NBRC 105008</strain>
    </source>
</reference>
<evidence type="ECO:0000313" key="18">
    <source>
        <dbReference type="EMBL" id="OCB71518.1"/>
    </source>
</evidence>
<dbReference type="Proteomes" id="UP000093226">
    <property type="component" value="Unassembled WGS sequence"/>
</dbReference>
<dbReference type="Pfam" id="PF02421">
    <property type="entry name" value="FeoB_N"/>
    <property type="match status" value="1"/>
</dbReference>
<keyword evidence="4 15" id="KW-0410">Iron transport</keyword>
<dbReference type="InterPro" id="IPR030389">
    <property type="entry name" value="G_FEOB_dom"/>
</dbReference>
<feature type="transmembrane region" description="Helical" evidence="15">
    <location>
        <begin position="377"/>
        <end position="399"/>
    </location>
</feature>
<feature type="transmembrane region" description="Helical" evidence="15">
    <location>
        <begin position="677"/>
        <end position="698"/>
    </location>
</feature>
<evidence type="ECO:0000256" key="5">
    <source>
        <dbReference type="ARBA" id="ARBA00022692"/>
    </source>
</evidence>
<gene>
    <name evidence="17" type="primary">feoB</name>
    <name evidence="18" type="ORF">FBGL_09775</name>
    <name evidence="17" type="ORF">FGL01_12850</name>
    <name evidence="19" type="ORF">SAMN05192550_0413</name>
</gene>
<dbReference type="NCBIfam" id="TIGR00231">
    <property type="entry name" value="small_GTP"/>
    <property type="match status" value="1"/>
</dbReference>
<evidence type="ECO:0000256" key="4">
    <source>
        <dbReference type="ARBA" id="ARBA00022496"/>
    </source>
</evidence>
<dbReference type="PRINTS" id="PR00326">
    <property type="entry name" value="GTP1OBG"/>
</dbReference>
<feature type="binding site" evidence="14">
    <location>
        <position position="27"/>
    </location>
    <ligand>
        <name>Mg(2+)</name>
        <dbReference type="ChEBI" id="CHEBI:18420"/>
        <label>2</label>
    </ligand>
</feature>
<evidence type="ECO:0000313" key="22">
    <source>
        <dbReference type="Proteomes" id="UP000321579"/>
    </source>
</evidence>
<dbReference type="PANTHER" id="PTHR43185:SF1">
    <property type="entry name" value="FE(2+) TRANSPORTER FEOB"/>
    <property type="match status" value="1"/>
</dbReference>
<dbReference type="Proteomes" id="UP000182367">
    <property type="component" value="Unassembled WGS sequence"/>
</dbReference>
<evidence type="ECO:0000313" key="21">
    <source>
        <dbReference type="Proteomes" id="UP000182367"/>
    </source>
</evidence>
<keyword evidence="11 15" id="KW-0472">Membrane</keyword>
<dbReference type="OrthoDB" id="9809127at2"/>
<dbReference type="GO" id="GO:0005525">
    <property type="term" value="F:GTP binding"/>
    <property type="evidence" value="ECO:0007669"/>
    <property type="project" value="UniProtKB-KW"/>
</dbReference>
<evidence type="ECO:0000256" key="9">
    <source>
        <dbReference type="ARBA" id="ARBA00023065"/>
    </source>
</evidence>
<feature type="binding site" evidence="13">
    <location>
        <begin position="59"/>
        <end position="62"/>
    </location>
    <ligand>
        <name>GTP</name>
        <dbReference type="ChEBI" id="CHEBI:37565"/>
        <label>1</label>
    </ligand>
</feature>
<keyword evidence="21" id="KW-1185">Reference proteome</keyword>
<evidence type="ECO:0000256" key="8">
    <source>
        <dbReference type="ARBA" id="ARBA00023004"/>
    </source>
</evidence>
<reference evidence="19 21" key="3">
    <citation type="submission" date="2016-10" db="EMBL/GenBank/DDBJ databases">
        <authorList>
            <person name="Varghese N."/>
            <person name="Submissions S."/>
        </authorList>
    </citation>
    <scope>NUCLEOTIDE SEQUENCE [LARGE SCALE GENOMIC DNA]</scope>
    <source>
        <strain evidence="19 21">Gm-149</strain>
    </source>
</reference>
<dbReference type="InterPro" id="IPR011642">
    <property type="entry name" value="Gate_dom"/>
</dbReference>
<keyword evidence="3" id="KW-1003">Cell membrane</keyword>
<keyword evidence="14" id="KW-0460">Magnesium</keyword>
<dbReference type="SUPFAM" id="SSF52540">
    <property type="entry name" value="P-loop containing nucleoside triphosphate hydrolases"/>
    <property type="match status" value="1"/>
</dbReference>
<feature type="transmembrane region" description="Helical" evidence="15">
    <location>
        <begin position="277"/>
        <end position="295"/>
    </location>
</feature>
<keyword evidence="5 15" id="KW-0812">Transmembrane</keyword>
<dbReference type="Pfam" id="PF07670">
    <property type="entry name" value="Gate"/>
    <property type="match status" value="2"/>
</dbReference>
<protein>
    <recommendedName>
        <fullName evidence="12 15">Ferrous iron transport protein B</fullName>
    </recommendedName>
</protein>
<dbReference type="RefSeq" id="WP_066328213.1">
    <property type="nucleotide sequence ID" value="NZ_BJVF01000001.1"/>
</dbReference>
<feature type="transmembrane region" description="Helical" evidence="15">
    <location>
        <begin position="508"/>
        <end position="528"/>
    </location>
</feature>
<dbReference type="InterPro" id="IPR050860">
    <property type="entry name" value="FeoB_GTPase"/>
</dbReference>
<evidence type="ECO:0000256" key="11">
    <source>
        <dbReference type="ARBA" id="ARBA00023136"/>
    </source>
</evidence>
<dbReference type="InterPro" id="IPR005225">
    <property type="entry name" value="Small_GTP-bd"/>
</dbReference>
<dbReference type="Pfam" id="PF07664">
    <property type="entry name" value="FeoB_C"/>
    <property type="match status" value="1"/>
</dbReference>
<evidence type="ECO:0000313" key="20">
    <source>
        <dbReference type="Proteomes" id="UP000093226"/>
    </source>
</evidence>
<dbReference type="GO" id="GO:0046872">
    <property type="term" value="F:metal ion binding"/>
    <property type="evidence" value="ECO:0007669"/>
    <property type="project" value="UniProtKB-KW"/>
</dbReference>
<evidence type="ECO:0000256" key="2">
    <source>
        <dbReference type="ARBA" id="ARBA00022448"/>
    </source>
</evidence>
<dbReference type="EMBL" id="FNEO01000001">
    <property type="protein sequence ID" value="SDI63738.1"/>
    <property type="molecule type" value="Genomic_DNA"/>
</dbReference>
<feature type="binding site" evidence="13">
    <location>
        <begin position="12"/>
        <end position="19"/>
    </location>
    <ligand>
        <name>GTP</name>
        <dbReference type="ChEBI" id="CHEBI:37565"/>
        <label>1</label>
    </ligand>
</feature>
<feature type="binding site" evidence="13">
    <location>
        <begin position="123"/>
        <end position="126"/>
    </location>
    <ligand>
        <name>GTP</name>
        <dbReference type="ChEBI" id="CHEBI:37565"/>
        <label>1</label>
    </ligand>
</feature>
<keyword evidence="7 15" id="KW-1133">Transmembrane helix</keyword>
<keyword evidence="9" id="KW-0406">Ion transport</keyword>
<feature type="transmembrane region" description="Helical" evidence="15">
    <location>
        <begin position="450"/>
        <end position="471"/>
    </location>
</feature>
<evidence type="ECO:0000256" key="7">
    <source>
        <dbReference type="ARBA" id="ARBA00022989"/>
    </source>
</evidence>
<dbReference type="InterPro" id="IPR011640">
    <property type="entry name" value="Fe2_transport_prot_B_C"/>
</dbReference>
<comment type="caution">
    <text evidence="18">The sequence shown here is derived from an EMBL/GenBank/DDBJ whole genome shotgun (WGS) entry which is preliminary data.</text>
</comment>
<dbReference type="InterPro" id="IPR006073">
    <property type="entry name" value="GTP-bd"/>
</dbReference>
<dbReference type="STRING" id="551990.SAMN05192550_0413"/>
<dbReference type="InterPro" id="IPR003373">
    <property type="entry name" value="Fe2_transport_prot-B"/>
</dbReference>
<accession>A0A1B9DP98</accession>
<keyword evidence="6 13" id="KW-0547">Nucleotide-binding</keyword>
<dbReference type="NCBIfam" id="TIGR00437">
    <property type="entry name" value="feoB"/>
    <property type="match status" value="1"/>
</dbReference>
<reference evidence="17 22" key="4">
    <citation type="submission" date="2019-07" db="EMBL/GenBank/DDBJ databases">
        <title>Whole genome shotgun sequence of Flavobacterium glycines NBRC 105008.</title>
        <authorList>
            <person name="Hosoyama A."/>
            <person name="Uohara A."/>
            <person name="Ohji S."/>
            <person name="Ichikawa N."/>
        </authorList>
    </citation>
    <scope>NUCLEOTIDE SEQUENCE [LARGE SCALE GENOMIC DNA]</scope>
    <source>
        <strain evidence="17 22">NBRC 105008</strain>
    </source>
</reference>
<feature type="binding site" evidence="13">
    <location>
        <begin position="37"/>
        <end position="41"/>
    </location>
    <ligand>
        <name>GTP</name>
        <dbReference type="ChEBI" id="CHEBI:37565"/>
        <label>1</label>
    </ligand>
</feature>
<dbReference type="InterPro" id="IPR027417">
    <property type="entry name" value="P-loop_NTPase"/>
</dbReference>
<dbReference type="Gene3D" id="3.40.50.300">
    <property type="entry name" value="P-loop containing nucleotide triphosphate hydrolases"/>
    <property type="match status" value="1"/>
</dbReference>
<evidence type="ECO:0000256" key="6">
    <source>
        <dbReference type="ARBA" id="ARBA00022741"/>
    </source>
</evidence>
<evidence type="ECO:0000256" key="14">
    <source>
        <dbReference type="PIRSR" id="PIRSR603373-2"/>
    </source>
</evidence>
<feature type="transmembrane region" description="Helical" evidence="15">
    <location>
        <begin position="411"/>
        <end position="438"/>
    </location>
</feature>
<keyword evidence="10 13" id="KW-0342">GTP-binding</keyword>
<feature type="domain" description="FeoB-type G" evidence="16">
    <location>
        <begin position="5"/>
        <end position="172"/>
    </location>
</feature>
<feature type="binding site" evidence="14">
    <location>
        <position position="23"/>
    </location>
    <ligand>
        <name>Mg(2+)</name>
        <dbReference type="ChEBI" id="CHEBI:18420"/>
        <label>2</label>
    </ligand>
</feature>
<dbReference type="PROSITE" id="PS51711">
    <property type="entry name" value="G_FEOB"/>
    <property type="match status" value="1"/>
</dbReference>
<evidence type="ECO:0000256" key="10">
    <source>
        <dbReference type="ARBA" id="ARBA00023134"/>
    </source>
</evidence>
<keyword evidence="2 15" id="KW-0813">Transport</keyword>
<comment type="function">
    <text evidence="15">Probable transporter of a GTP-driven Fe(2+) uptake system.</text>
</comment>